<dbReference type="Proteomes" id="UP001163105">
    <property type="component" value="Unassembled WGS sequence"/>
</dbReference>
<feature type="region of interest" description="Disordered" evidence="1">
    <location>
        <begin position="113"/>
        <end position="237"/>
    </location>
</feature>
<feature type="compositionally biased region" description="Basic and acidic residues" evidence="1">
    <location>
        <begin position="211"/>
        <end position="225"/>
    </location>
</feature>
<dbReference type="InterPro" id="IPR038966">
    <property type="entry name" value="TMA17"/>
</dbReference>
<organism evidence="2 3">
    <name type="scientific">Purpureocillium lavendulum</name>
    <dbReference type="NCBI Taxonomy" id="1247861"/>
    <lineage>
        <taxon>Eukaryota</taxon>
        <taxon>Fungi</taxon>
        <taxon>Dikarya</taxon>
        <taxon>Ascomycota</taxon>
        <taxon>Pezizomycotina</taxon>
        <taxon>Sordariomycetes</taxon>
        <taxon>Hypocreomycetidae</taxon>
        <taxon>Hypocreales</taxon>
        <taxon>Ophiocordycipitaceae</taxon>
        <taxon>Purpureocillium</taxon>
    </lineage>
</organism>
<feature type="compositionally biased region" description="Low complexity" evidence="1">
    <location>
        <begin position="180"/>
        <end position="206"/>
    </location>
</feature>
<evidence type="ECO:0000256" key="1">
    <source>
        <dbReference type="SAM" id="MobiDB-lite"/>
    </source>
</evidence>
<comment type="caution">
    <text evidence="2">The sequence shown here is derived from an EMBL/GenBank/DDBJ whole genome shotgun (WGS) entry which is preliminary data.</text>
</comment>
<protein>
    <recommendedName>
        <fullName evidence="4">Secondary alcohol dehydrogenase</fullName>
    </recommendedName>
</protein>
<reference evidence="2" key="1">
    <citation type="submission" date="2023-01" db="EMBL/GenBank/DDBJ databases">
        <title>The growth and conidiation of Purpureocillium lavendulum are regulated by nitrogen source and histone H3K14 acetylation.</title>
        <authorList>
            <person name="Tang P."/>
            <person name="Han J."/>
            <person name="Zhang C."/>
            <person name="Tang P."/>
            <person name="Qi F."/>
            <person name="Zhang K."/>
            <person name="Liang L."/>
        </authorList>
    </citation>
    <scope>NUCLEOTIDE SEQUENCE</scope>
    <source>
        <strain evidence="2">YMF1.00683</strain>
    </source>
</reference>
<keyword evidence="3" id="KW-1185">Reference proteome</keyword>
<dbReference type="GO" id="GO:0030674">
    <property type="term" value="F:protein-macromolecule adaptor activity"/>
    <property type="evidence" value="ECO:0007669"/>
    <property type="project" value="TreeGrafter"/>
</dbReference>
<evidence type="ECO:0008006" key="4">
    <source>
        <dbReference type="Google" id="ProtNLM"/>
    </source>
</evidence>
<evidence type="ECO:0000313" key="2">
    <source>
        <dbReference type="EMBL" id="KAJ6446077.1"/>
    </source>
</evidence>
<dbReference type="PANTHER" id="PTHR40422:SF1">
    <property type="entry name" value="TRANSLATION MACHINERY-ASSOCIATED PROTEIN 17"/>
    <property type="match status" value="1"/>
</dbReference>
<evidence type="ECO:0000313" key="3">
    <source>
        <dbReference type="Proteomes" id="UP001163105"/>
    </source>
</evidence>
<dbReference type="PANTHER" id="PTHR40422">
    <property type="entry name" value="TRANSLATION MACHINERY-ASSOCIATED PROTEIN 17"/>
    <property type="match status" value="1"/>
</dbReference>
<feature type="compositionally biased region" description="Acidic residues" evidence="1">
    <location>
        <begin position="226"/>
        <end position="237"/>
    </location>
</feature>
<name>A0AB34G3R7_9HYPO</name>
<feature type="compositionally biased region" description="Basic and acidic residues" evidence="1">
    <location>
        <begin position="115"/>
        <end position="126"/>
    </location>
</feature>
<dbReference type="GO" id="GO:0070682">
    <property type="term" value="P:proteasome regulatory particle assembly"/>
    <property type="evidence" value="ECO:0007669"/>
    <property type="project" value="InterPro"/>
</dbReference>
<gene>
    <name evidence="2" type="ORF">O9K51_00844</name>
</gene>
<accession>A0AB34G3R7</accession>
<proteinExistence type="predicted"/>
<sequence>MSADTRPIAPARFAAALKELSVGMLHLKVLEIRNSIAHLQYSNDQLKPFADGSATALDAAGAAATTTTTTAGGEPDQDCVDAIRENEQVIDRMAERIALIRIEVEERGMSWTEFQSKDELESKDTDADADANAGTNGDGDGAVINGDGPHSAWTDGTFQTGTIRGGQVHLDSQPGRRDNAAATTTTATTTTTAAAAGVNGAAPTGGSLSDEQLRRALEERMRDLAGDDDEGDEGMHL</sequence>
<dbReference type="AlphaFoldDB" id="A0AB34G3R7"/>
<dbReference type="EMBL" id="JAQHRD010000001">
    <property type="protein sequence ID" value="KAJ6446077.1"/>
    <property type="molecule type" value="Genomic_DNA"/>
</dbReference>